<accession>A0A0P6XGE2</accession>
<protein>
    <recommendedName>
        <fullName evidence="4">DUF4352 domain-containing protein</fullName>
    </recommendedName>
</protein>
<organism evidence="2 3">
    <name type="scientific">Ornatilinea apprima</name>
    <dbReference type="NCBI Taxonomy" id="1134406"/>
    <lineage>
        <taxon>Bacteria</taxon>
        <taxon>Bacillati</taxon>
        <taxon>Chloroflexota</taxon>
        <taxon>Anaerolineae</taxon>
        <taxon>Anaerolineales</taxon>
        <taxon>Anaerolineaceae</taxon>
        <taxon>Ornatilinea</taxon>
    </lineage>
</organism>
<sequence>MNHVTKPWPIIFTICLALLFTACAAPAQAQPLSQPALVIRSSTTALGAEGDQQQIGVLSYTFVLENTSQQDILLLAFTPQLNPAYAARLLGKLQAVPVGLGLSGGETVELGGQLRFDFSGLSKQDIEALGHPLAGWLIQSESFIPQPGSQP</sequence>
<proteinExistence type="predicted"/>
<keyword evidence="3" id="KW-1185">Reference proteome</keyword>
<dbReference type="EMBL" id="LGCL01000015">
    <property type="protein sequence ID" value="KPL79208.1"/>
    <property type="molecule type" value="Genomic_DNA"/>
</dbReference>
<evidence type="ECO:0000313" key="2">
    <source>
        <dbReference type="EMBL" id="KPL79208.1"/>
    </source>
</evidence>
<dbReference type="PROSITE" id="PS51257">
    <property type="entry name" value="PROKAR_LIPOPROTEIN"/>
    <property type="match status" value="1"/>
</dbReference>
<feature type="signal peptide" evidence="1">
    <location>
        <begin position="1"/>
        <end position="29"/>
    </location>
</feature>
<keyword evidence="1" id="KW-0732">Signal</keyword>
<evidence type="ECO:0000313" key="3">
    <source>
        <dbReference type="Proteomes" id="UP000050417"/>
    </source>
</evidence>
<name>A0A0P6XGE2_9CHLR</name>
<dbReference type="AlphaFoldDB" id="A0A0P6XGE2"/>
<comment type="caution">
    <text evidence="2">The sequence shown here is derived from an EMBL/GenBank/DDBJ whole genome shotgun (WGS) entry which is preliminary data.</text>
</comment>
<reference evidence="2 3" key="1">
    <citation type="submission" date="2015-07" db="EMBL/GenBank/DDBJ databases">
        <title>Genome sequence of Ornatilinea apprima DSM 23815.</title>
        <authorList>
            <person name="Hemp J."/>
            <person name="Ward L.M."/>
            <person name="Pace L.A."/>
            <person name="Fischer W.W."/>
        </authorList>
    </citation>
    <scope>NUCLEOTIDE SEQUENCE [LARGE SCALE GENOMIC DNA]</scope>
    <source>
        <strain evidence="2 3">P3M-1</strain>
    </source>
</reference>
<gene>
    <name evidence="2" type="ORF">ADN00_05025</name>
</gene>
<feature type="chain" id="PRO_5006133047" description="DUF4352 domain-containing protein" evidence="1">
    <location>
        <begin position="30"/>
        <end position="151"/>
    </location>
</feature>
<dbReference type="STRING" id="1134406.ADN00_05025"/>
<evidence type="ECO:0000256" key="1">
    <source>
        <dbReference type="SAM" id="SignalP"/>
    </source>
</evidence>
<dbReference type="Proteomes" id="UP000050417">
    <property type="component" value="Unassembled WGS sequence"/>
</dbReference>
<evidence type="ECO:0008006" key="4">
    <source>
        <dbReference type="Google" id="ProtNLM"/>
    </source>
</evidence>
<dbReference type="RefSeq" id="WP_075061859.1">
    <property type="nucleotide sequence ID" value="NZ_LGCL01000015.1"/>
</dbReference>